<dbReference type="Proteomes" id="UP001058271">
    <property type="component" value="Chromosome"/>
</dbReference>
<evidence type="ECO:0000313" key="3">
    <source>
        <dbReference type="Proteomes" id="UP001058271"/>
    </source>
</evidence>
<dbReference type="PANTHER" id="PTHR30522">
    <property type="entry name" value="NUCLEOSIDE TRIPHOSPHATE PYROPHOSPHOHYDROLASE"/>
    <property type="match status" value="1"/>
</dbReference>
<dbReference type="InterPro" id="IPR011551">
    <property type="entry name" value="NTP_PyrPHydrolase_MazG"/>
</dbReference>
<dbReference type="Gene3D" id="1.10.287.1080">
    <property type="entry name" value="MazG-like"/>
    <property type="match status" value="1"/>
</dbReference>
<feature type="domain" description="Tetrapyrrole methylase" evidence="1">
    <location>
        <begin position="1"/>
        <end position="179"/>
    </location>
</feature>
<reference evidence="2" key="1">
    <citation type="submission" date="2021-04" db="EMBL/GenBank/DDBJ databases">
        <title>Biosynthetic gene clusters of Dactylosporangioum roseum.</title>
        <authorList>
            <person name="Hartkoorn R.C."/>
            <person name="Beaudoing E."/>
            <person name="Hot D."/>
            <person name="Moureu S."/>
        </authorList>
    </citation>
    <scope>NUCLEOTIDE SEQUENCE</scope>
    <source>
        <strain evidence="2">NRRL B-16295</strain>
    </source>
</reference>
<gene>
    <name evidence="2" type="ORF">Drose_14385</name>
</gene>
<dbReference type="CDD" id="cd11529">
    <property type="entry name" value="NTP-PPase_MazG_Cterm"/>
    <property type="match status" value="1"/>
</dbReference>
<dbReference type="InterPro" id="IPR035996">
    <property type="entry name" value="4pyrrol_Methylase_sf"/>
</dbReference>
<dbReference type="InterPro" id="IPR000878">
    <property type="entry name" value="4pyrrol_Mease"/>
</dbReference>
<dbReference type="PANTHER" id="PTHR30522:SF0">
    <property type="entry name" value="NUCLEOSIDE TRIPHOSPHATE PYROPHOSPHOHYDROLASE"/>
    <property type="match status" value="1"/>
</dbReference>
<dbReference type="Pfam" id="PF00590">
    <property type="entry name" value="TP_methylase"/>
    <property type="match status" value="1"/>
</dbReference>
<protein>
    <recommendedName>
        <fullName evidence="1">Tetrapyrrole methylase domain-containing protein</fullName>
    </recommendedName>
</protein>
<name>A0ABY5ZBT2_9ACTN</name>
<proteinExistence type="predicted"/>
<dbReference type="RefSeq" id="WP_260728716.1">
    <property type="nucleotide sequence ID" value="NZ_BAAABS010000056.1"/>
</dbReference>
<organism evidence="2 3">
    <name type="scientific">Dactylosporangium roseum</name>
    <dbReference type="NCBI Taxonomy" id="47989"/>
    <lineage>
        <taxon>Bacteria</taxon>
        <taxon>Bacillati</taxon>
        <taxon>Actinomycetota</taxon>
        <taxon>Actinomycetes</taxon>
        <taxon>Micromonosporales</taxon>
        <taxon>Micromonosporaceae</taxon>
        <taxon>Dactylosporangium</taxon>
    </lineage>
</organism>
<keyword evidence="3" id="KW-1185">Reference proteome</keyword>
<accession>A0ABY5ZBT2</accession>
<sequence>MVGLGPGPLDLVSPAVREALGSPALLLTTAAEHPAMSQAGHAVRLDHGALGAEVALAACREDTPVVVAVSGSPYVLEPLVTRLRREHGAAVRVVPNVSFLDLLWDRLGIQPFGGTLLAAPEDVTPATLRSGNLVLAGVTPQWLREATERGYVDPESPVVVARRLGLTGELLRRRRWAELTSDEIDGWTTLFLESAAPPVPASPLGSALAAQTRGAQRGFGLPDLAAAFADVEDELAEARADPSAAEVGDVLFAAVQVARQLGVDPDHALLGAVRRFTSRLDYIDEHAADPAALAPHERRELWRIAKRTRG</sequence>
<evidence type="ECO:0000259" key="1">
    <source>
        <dbReference type="Pfam" id="PF00590"/>
    </source>
</evidence>
<dbReference type="SUPFAM" id="SSF101386">
    <property type="entry name" value="all-alpha NTP pyrophosphatases"/>
    <property type="match status" value="1"/>
</dbReference>
<dbReference type="EMBL" id="CP073721">
    <property type="protein sequence ID" value="UWZ39317.1"/>
    <property type="molecule type" value="Genomic_DNA"/>
</dbReference>
<evidence type="ECO:0000313" key="2">
    <source>
        <dbReference type="EMBL" id="UWZ39317.1"/>
    </source>
</evidence>
<dbReference type="InterPro" id="IPR048011">
    <property type="entry name" value="NTP-PPase_MazG-like_C"/>
</dbReference>
<dbReference type="SUPFAM" id="SSF53790">
    <property type="entry name" value="Tetrapyrrole methylase"/>
    <property type="match status" value="1"/>
</dbReference>